<comment type="caution">
    <text evidence="11">The sequence shown here is derived from an EMBL/GenBank/DDBJ whole genome shotgun (WGS) entry which is preliminary data.</text>
</comment>
<protein>
    <submittedName>
        <fullName evidence="11">Cation:proton antiporter</fullName>
    </submittedName>
</protein>
<organism evidence="11 12">
    <name type="scientific">Candidatus Synechococcus calcipolaris G9</name>
    <dbReference type="NCBI Taxonomy" id="1497997"/>
    <lineage>
        <taxon>Bacteria</taxon>
        <taxon>Bacillati</taxon>
        <taxon>Cyanobacteriota</taxon>
        <taxon>Cyanophyceae</taxon>
        <taxon>Synechococcales</taxon>
        <taxon>Synechococcaceae</taxon>
        <taxon>Synechococcus</taxon>
    </lineage>
</organism>
<feature type="transmembrane region" description="Helical" evidence="9">
    <location>
        <begin position="250"/>
        <end position="271"/>
    </location>
</feature>
<feature type="transmembrane region" description="Helical" evidence="9">
    <location>
        <begin position="468"/>
        <end position="487"/>
    </location>
</feature>
<dbReference type="RefSeq" id="WP_277866014.1">
    <property type="nucleotide sequence ID" value="NZ_JAKKUT010000002.1"/>
</dbReference>
<feature type="transmembrane region" description="Helical" evidence="9">
    <location>
        <begin position="437"/>
        <end position="456"/>
    </location>
</feature>
<proteinExistence type="predicted"/>
<evidence type="ECO:0000256" key="5">
    <source>
        <dbReference type="ARBA" id="ARBA00023002"/>
    </source>
</evidence>
<dbReference type="EMBL" id="JAKKUT010000002">
    <property type="protein sequence ID" value="MDG2990096.1"/>
    <property type="molecule type" value="Genomic_DNA"/>
</dbReference>
<comment type="function">
    <text evidence="7">NDH-1 shuttles electrons from NAD(P)H, via FMN and iron-sulfur (Fe-S) centers, to quinones in the respiratory chain. The immediate electron acceptor for the enzyme in this species is believed to be plastoquinone. Couples the redox reaction to proton translocation (for every two electrons transferred, four hydrogen ions are translocated across the cytoplasmic membrane), and thus conserves the redox energy in a proton gradient.</text>
</comment>
<sequence>MIPALSLENVTIAWVILPFFVGLTIYLFPKIDRPAALLVATLSGFYGLGRLVSPTPLTLELLDNFGVSLRVDTLSGYFILTNAIVTASVILYSWPQGKTVFFYTQVMMLHGSANAAFICNDLLSLYVNLEVLSLVVFLLVAYPRSDRSIWVALRYLFISNTAMLFYLMGTILVYQANNSFRFEGLGAASPEAIALILLALFTKGGIFLSGLWLPLTNSESEAAVSALMAGVVENVGIFSLLRAAQNLEQISVVVGIFGVATAFLGLSFAIFEQNIKRLLALSTISQLGWILVAPAVGGIYALAHGLAKSSLFLTVGNVPQPTLPHLKQQPMARSIYLPLAIAALSIAGCPLLAGFGAKMLTLDRVLLWQEIALNIAAVGTAIVYSKLIFLPSNNQTPPGEGSLLSGYGPAIGLLLLSLLAANGLSLAAYTPENLLKAFVILGFGGILYGVGIRRLRVRLPRLLEQFDHLIGAMSLILMLLFWMTFVLDDVGLG</sequence>
<keyword evidence="12" id="KW-1185">Reference proteome</keyword>
<feature type="transmembrane region" description="Helical" evidence="9">
    <location>
        <begin position="222"/>
        <end position="244"/>
    </location>
</feature>
<evidence type="ECO:0000256" key="6">
    <source>
        <dbReference type="ARBA" id="ARBA00023136"/>
    </source>
</evidence>
<keyword evidence="4 9" id="KW-1133">Transmembrane helix</keyword>
<evidence type="ECO:0000313" key="11">
    <source>
        <dbReference type="EMBL" id="MDG2990096.1"/>
    </source>
</evidence>
<name>A0ABT6EXX9_9SYNE</name>
<feature type="transmembrane region" description="Helical" evidence="9">
    <location>
        <begin position="155"/>
        <end position="174"/>
    </location>
</feature>
<feature type="transmembrane region" description="Helical" evidence="9">
    <location>
        <begin position="410"/>
        <end position="430"/>
    </location>
</feature>
<dbReference type="PANTHER" id="PTHR42682">
    <property type="entry name" value="HYDROGENASE-4 COMPONENT F"/>
    <property type="match status" value="1"/>
</dbReference>
<accession>A0ABT6EXX9</accession>
<dbReference type="Proteomes" id="UP001154265">
    <property type="component" value="Unassembled WGS sequence"/>
</dbReference>
<gene>
    <name evidence="11" type="ORF">L3556_03980</name>
</gene>
<feature type="transmembrane region" description="Helical" evidence="9">
    <location>
        <begin position="278"/>
        <end position="303"/>
    </location>
</feature>
<evidence type="ECO:0000256" key="3">
    <source>
        <dbReference type="ARBA" id="ARBA00022692"/>
    </source>
</evidence>
<feature type="transmembrane region" description="Helical" evidence="9">
    <location>
        <begin position="73"/>
        <end position="93"/>
    </location>
</feature>
<evidence type="ECO:0000256" key="4">
    <source>
        <dbReference type="ARBA" id="ARBA00022989"/>
    </source>
</evidence>
<keyword evidence="2" id="KW-1003">Cell membrane</keyword>
<reference evidence="11" key="1">
    <citation type="journal article" date="2022" name="Genome Biol. Evol.">
        <title>A New Gene Family Diagnostic for Intracellular Biomineralization of Amorphous Ca Carbonates by Cyanobacteria.</title>
        <authorList>
            <person name="Benzerara K."/>
            <person name="Duprat E."/>
            <person name="Bitard-Feildel T."/>
            <person name="Caumes G."/>
            <person name="Cassier-Chauvat C."/>
            <person name="Chauvat F."/>
            <person name="Dezi M."/>
            <person name="Diop S.I."/>
            <person name="Gaschignard G."/>
            <person name="Gorgen S."/>
            <person name="Gugger M."/>
            <person name="Lopez-Garcia P."/>
            <person name="Millet M."/>
            <person name="Skouri-Panet F."/>
            <person name="Moreira D."/>
            <person name="Callebaut I."/>
        </authorList>
    </citation>
    <scope>NUCLEOTIDE SEQUENCE</scope>
    <source>
        <strain evidence="11">G9</strain>
    </source>
</reference>
<dbReference type="PANTHER" id="PTHR42682:SF4">
    <property type="entry name" value="NADH-UBIQUINONE_PLASTOQUINONE"/>
    <property type="match status" value="1"/>
</dbReference>
<feature type="transmembrane region" description="Helical" evidence="9">
    <location>
        <begin position="100"/>
        <end position="117"/>
    </location>
</feature>
<dbReference type="NCBIfam" id="NF005564">
    <property type="entry name" value="PRK07234.1-4"/>
    <property type="match status" value="1"/>
</dbReference>
<evidence type="ECO:0000313" key="12">
    <source>
        <dbReference type="Proteomes" id="UP001154265"/>
    </source>
</evidence>
<feature type="domain" description="NADH:quinone oxidoreductase/Mrp antiporter transmembrane" evidence="10">
    <location>
        <begin position="120"/>
        <end position="380"/>
    </location>
</feature>
<evidence type="ECO:0000259" key="10">
    <source>
        <dbReference type="Pfam" id="PF00361"/>
    </source>
</evidence>
<keyword evidence="5" id="KW-0560">Oxidoreductase</keyword>
<evidence type="ECO:0000256" key="7">
    <source>
        <dbReference type="ARBA" id="ARBA00025624"/>
    </source>
</evidence>
<dbReference type="InterPro" id="IPR052175">
    <property type="entry name" value="ComplexI-like_HydComp"/>
</dbReference>
<evidence type="ECO:0000256" key="9">
    <source>
        <dbReference type="SAM" id="Phobius"/>
    </source>
</evidence>
<evidence type="ECO:0000256" key="1">
    <source>
        <dbReference type="ARBA" id="ARBA00004651"/>
    </source>
</evidence>
<evidence type="ECO:0000256" key="8">
    <source>
        <dbReference type="RuleBase" id="RU000320"/>
    </source>
</evidence>
<feature type="transmembrane region" description="Helical" evidence="9">
    <location>
        <begin position="35"/>
        <end position="53"/>
    </location>
</feature>
<feature type="transmembrane region" description="Helical" evidence="9">
    <location>
        <begin position="123"/>
        <end position="143"/>
    </location>
</feature>
<keyword evidence="6 9" id="KW-0472">Membrane</keyword>
<evidence type="ECO:0000256" key="2">
    <source>
        <dbReference type="ARBA" id="ARBA00022475"/>
    </source>
</evidence>
<feature type="transmembrane region" description="Helical" evidence="9">
    <location>
        <begin position="194"/>
        <end position="215"/>
    </location>
</feature>
<feature type="transmembrane region" description="Helical" evidence="9">
    <location>
        <begin position="367"/>
        <end position="390"/>
    </location>
</feature>
<keyword evidence="3 8" id="KW-0812">Transmembrane</keyword>
<feature type="transmembrane region" description="Helical" evidence="9">
    <location>
        <begin position="12"/>
        <end position="28"/>
    </location>
</feature>
<dbReference type="Pfam" id="PF00361">
    <property type="entry name" value="Proton_antipo_M"/>
    <property type="match status" value="1"/>
</dbReference>
<dbReference type="InterPro" id="IPR001750">
    <property type="entry name" value="ND/Mrp_TM"/>
</dbReference>
<comment type="subcellular location">
    <subcellularLocation>
        <location evidence="1">Cell membrane</location>
        <topology evidence="1">Multi-pass membrane protein</topology>
    </subcellularLocation>
    <subcellularLocation>
        <location evidence="8">Membrane</location>
        <topology evidence="8">Multi-pass membrane protein</topology>
    </subcellularLocation>
</comment>
<reference evidence="11" key="2">
    <citation type="submission" date="2022-01" db="EMBL/GenBank/DDBJ databases">
        <authorList>
            <person name="Zivanovic Y."/>
            <person name="Moreira D."/>
            <person name="Lopez-Garcia P."/>
        </authorList>
    </citation>
    <scope>NUCLEOTIDE SEQUENCE</scope>
    <source>
        <strain evidence="11">G9</strain>
    </source>
</reference>
<feature type="transmembrane region" description="Helical" evidence="9">
    <location>
        <begin position="335"/>
        <end position="355"/>
    </location>
</feature>